<protein>
    <submittedName>
        <fullName evidence="1">Uncharacterized protein</fullName>
    </submittedName>
</protein>
<reference evidence="1 2" key="1">
    <citation type="submission" date="2014-04" db="EMBL/GenBank/DDBJ databases">
        <title>Draft genome sequence of the novel Streptomyces griseorubens JSD-1 playing a role in carbon and nitrogen cycle.</title>
        <authorList>
            <consortium name="Shanghai Jiao Tong University"/>
            <person name="Feng H."/>
            <person name="Sun Y."/>
            <person name="Zhi Y."/>
            <person name="Mao L."/>
            <person name="Luo Y."/>
            <person name="Wei X."/>
            <person name="Zhou P."/>
        </authorList>
    </citation>
    <scope>NUCLEOTIDE SEQUENCE [LARGE SCALE GENOMIC DNA]</scope>
    <source>
        <strain evidence="1 2">JSD-1</strain>
    </source>
</reference>
<dbReference type="EMBL" id="JJMG01000205">
    <property type="protein sequence ID" value="KEG39114.1"/>
    <property type="molecule type" value="Genomic_DNA"/>
</dbReference>
<keyword evidence="2" id="KW-1185">Reference proteome</keyword>
<gene>
    <name evidence="1" type="ORF">DJ64_17115</name>
</gene>
<evidence type="ECO:0000313" key="1">
    <source>
        <dbReference type="EMBL" id="KEG39114.1"/>
    </source>
</evidence>
<sequence>MALVAAAEARVALIEPSRQAEDAWLAVLAEDAPDHAYFHAEGTPGCNNAKCRSRPKRPTAHPHGAFAFHALPARWREESMGEVLRPAAVRTAG</sequence>
<organism evidence="1 2">
    <name type="scientific">Streptomyces griseorubens</name>
    <dbReference type="NCBI Taxonomy" id="66897"/>
    <lineage>
        <taxon>Bacteria</taxon>
        <taxon>Bacillati</taxon>
        <taxon>Actinomycetota</taxon>
        <taxon>Actinomycetes</taxon>
        <taxon>Kitasatosporales</taxon>
        <taxon>Streptomycetaceae</taxon>
        <taxon>Streptomyces</taxon>
        <taxon>Streptomyces althioticus group</taxon>
    </lineage>
</organism>
<comment type="caution">
    <text evidence="1">The sequence shown here is derived from an EMBL/GenBank/DDBJ whole genome shotgun (WGS) entry which is preliminary data.</text>
</comment>
<dbReference type="Proteomes" id="UP000027632">
    <property type="component" value="Unassembled WGS sequence"/>
</dbReference>
<proteinExistence type="predicted"/>
<accession>A0ABR4SV92</accession>
<evidence type="ECO:0000313" key="2">
    <source>
        <dbReference type="Proteomes" id="UP000027632"/>
    </source>
</evidence>
<name>A0ABR4SV92_9ACTN</name>